<organism evidence="1 2">
    <name type="scientific">Pseudomonas hormoni</name>
    <dbReference type="NCBI Taxonomy" id="3093767"/>
    <lineage>
        <taxon>Bacteria</taxon>
        <taxon>Pseudomonadati</taxon>
        <taxon>Pseudomonadota</taxon>
        <taxon>Gammaproteobacteria</taxon>
        <taxon>Pseudomonadales</taxon>
        <taxon>Pseudomonadaceae</taxon>
        <taxon>Pseudomonas</taxon>
    </lineage>
</organism>
<evidence type="ECO:0000313" key="1">
    <source>
        <dbReference type="EMBL" id="QVW21442.1"/>
    </source>
</evidence>
<reference evidence="1 2" key="1">
    <citation type="submission" date="2021-05" db="EMBL/GenBank/DDBJ databases">
        <title>Complete genome of the cytokinin-producing biocontrol strain Pseudomonas fluorescens G20-18.</title>
        <authorList>
            <person name="Nielsen T.K."/>
            <person name="Mekureyaw M.F."/>
            <person name="Hansen L.H."/>
            <person name="Nicolaisen M.H."/>
            <person name="Roitsch T.G."/>
            <person name="Hennessy R.C."/>
        </authorList>
    </citation>
    <scope>NUCLEOTIDE SEQUENCE [LARGE SCALE GENOMIC DNA]</scope>
    <source>
        <strain evidence="1 2">G20-18</strain>
    </source>
</reference>
<dbReference type="RefSeq" id="WP_214377304.1">
    <property type="nucleotide sequence ID" value="NZ_CP075566.1"/>
</dbReference>
<protein>
    <submittedName>
        <fullName evidence="1">Uncharacterized protein</fullName>
    </submittedName>
</protein>
<name>A0ABX8ERZ3_9PSED</name>
<dbReference type="Proteomes" id="UP000681155">
    <property type="component" value="Chromosome"/>
</dbReference>
<evidence type="ECO:0000313" key="2">
    <source>
        <dbReference type="Proteomes" id="UP000681155"/>
    </source>
</evidence>
<dbReference type="EMBL" id="CP075566">
    <property type="protein sequence ID" value="QVW21442.1"/>
    <property type="molecule type" value="Genomic_DNA"/>
</dbReference>
<keyword evidence="2" id="KW-1185">Reference proteome</keyword>
<accession>A0ABX8ERZ3</accession>
<sequence>MAETFLHHNNGVKALRYTVRVNREIRKVFKAPVNTVLVTDSSPKESFLLTKGTFEVARKLGRLKLVPYVGNWPRVALIVKRIKEIVND</sequence>
<gene>
    <name evidence="1" type="ORF">KJF94_16135</name>
</gene>
<proteinExistence type="predicted"/>